<gene>
    <name evidence="9" type="ORF">L3Y34_018273</name>
</gene>
<dbReference type="EMBL" id="CP090892">
    <property type="protein sequence ID" value="ULU06296.1"/>
    <property type="molecule type" value="Genomic_DNA"/>
</dbReference>
<dbReference type="InterPro" id="IPR008962">
    <property type="entry name" value="PapD-like_sf"/>
</dbReference>
<dbReference type="AlphaFoldDB" id="A0AAE9IUC9"/>
<dbReference type="GO" id="GO:0031143">
    <property type="term" value="C:pseudopodium"/>
    <property type="evidence" value="ECO:0007669"/>
    <property type="project" value="UniProtKB-SubCell"/>
</dbReference>
<dbReference type="Gene3D" id="2.60.40.10">
    <property type="entry name" value="Immunoglobulins"/>
    <property type="match status" value="1"/>
</dbReference>
<dbReference type="InterPro" id="IPR051155">
    <property type="entry name" value="Nematode_MSP"/>
</dbReference>
<accession>A0AAE9IUC9</accession>
<keyword evidence="2" id="KW-0963">Cytoplasm</keyword>
<keyword evidence="4" id="KW-0966">Cell projection</keyword>
<dbReference type="SUPFAM" id="SSF49354">
    <property type="entry name" value="PapD-like"/>
    <property type="match status" value="1"/>
</dbReference>
<dbReference type="InterPro" id="IPR013783">
    <property type="entry name" value="Ig-like_fold"/>
</dbReference>
<protein>
    <recommendedName>
        <fullName evidence="7">Major sperm protein</fullName>
    </recommendedName>
</protein>
<dbReference type="PANTHER" id="PTHR22920:SF7">
    <property type="entry name" value="MSP DOMAIN-CONTAINING PROTEIN-RELATED"/>
    <property type="match status" value="1"/>
</dbReference>
<evidence type="ECO:0000256" key="1">
    <source>
        <dbReference type="ARBA" id="ARBA00004245"/>
    </source>
</evidence>
<dbReference type="GO" id="GO:0005856">
    <property type="term" value="C:cytoskeleton"/>
    <property type="evidence" value="ECO:0007669"/>
    <property type="project" value="UniProtKB-SubCell"/>
</dbReference>
<dbReference type="Proteomes" id="UP000827892">
    <property type="component" value="Chromosome II"/>
</dbReference>
<name>A0AAE9IUC9_CAEBR</name>
<comment type="function">
    <text evidence="5 7">Central component in molecular interactions underlying sperm crawling. Forms an extensive filament system that extends from sperm villipoda, along the leading edge of the pseudopod.</text>
</comment>
<evidence type="ECO:0000259" key="8">
    <source>
        <dbReference type="PROSITE" id="PS50202"/>
    </source>
</evidence>
<keyword evidence="3 7" id="KW-0206">Cytoskeleton</keyword>
<comment type="subcellular location">
    <subcellularLocation>
        <location evidence="6">Cell projection</location>
        <location evidence="6">Pseudopodium</location>
    </subcellularLocation>
    <subcellularLocation>
        <location evidence="1">Cytoplasm</location>
        <location evidence="1">Cytoskeleton</location>
    </subcellularLocation>
</comment>
<evidence type="ECO:0000256" key="2">
    <source>
        <dbReference type="ARBA" id="ARBA00022490"/>
    </source>
</evidence>
<evidence type="ECO:0000313" key="10">
    <source>
        <dbReference type="Proteomes" id="UP000827892"/>
    </source>
</evidence>
<dbReference type="Pfam" id="PF00635">
    <property type="entry name" value="Motile_Sperm"/>
    <property type="match status" value="1"/>
</dbReference>
<evidence type="ECO:0000256" key="6">
    <source>
        <dbReference type="ARBA" id="ARBA00037818"/>
    </source>
</evidence>
<dbReference type="InterPro" id="IPR000535">
    <property type="entry name" value="MSP_dom"/>
</dbReference>
<organism evidence="9 10">
    <name type="scientific">Caenorhabditis briggsae</name>
    <dbReference type="NCBI Taxonomy" id="6238"/>
    <lineage>
        <taxon>Eukaryota</taxon>
        <taxon>Metazoa</taxon>
        <taxon>Ecdysozoa</taxon>
        <taxon>Nematoda</taxon>
        <taxon>Chromadorea</taxon>
        <taxon>Rhabditida</taxon>
        <taxon>Rhabditina</taxon>
        <taxon>Rhabditomorpha</taxon>
        <taxon>Rhabditoidea</taxon>
        <taxon>Rhabditidae</taxon>
        <taxon>Peloderinae</taxon>
        <taxon>Caenorhabditis</taxon>
    </lineage>
</organism>
<evidence type="ECO:0000256" key="7">
    <source>
        <dbReference type="RuleBase" id="RU003425"/>
    </source>
</evidence>
<sequence>MKRLGVDPPCGVLDPKEAVLLAVSCDAFAFGQEDTNNDRITVEWTNTPDGAAKQFRRVMNRSKNSTTSTDADRLSLLDMDVELAKITDTCLSDADYEQITGNYVKAFLAREMRRVLKFSPPHKWQSYNGTEPTLAEMQSASTPEACYDLRENRIASRRSYAGEYLFPHNVATVIEMEWCDHPFQQLYYINRRTIYSVTEIKSSSVFDTDDELTKIANTRLNDADYEQMTGNYLKAIIARSLSYMLIPECVAKIGHQEMLAALKFSPNNPWQKYNDTIPTETELQNASTPEAYYELKSLWRQRIDDQFLFERSVTTDAERLSLLDMDVGLDKIEDTCLSNAEYEKMIGNQMKASVAGVFISTWFAESVAIIGFQEMRKILKFSPPHPWQSYNGTEPTLAEMQSASTPEAYYDLRENCISSRSTYVGEYLFYPRNQVIDKTTVDDMMNELDYTRLRVRKATDKVIHRTKWDD</sequence>
<evidence type="ECO:0000256" key="3">
    <source>
        <dbReference type="ARBA" id="ARBA00023212"/>
    </source>
</evidence>
<evidence type="ECO:0000256" key="5">
    <source>
        <dbReference type="ARBA" id="ARBA00037744"/>
    </source>
</evidence>
<dbReference type="PROSITE" id="PS50202">
    <property type="entry name" value="MSP"/>
    <property type="match status" value="1"/>
</dbReference>
<reference evidence="9 10" key="1">
    <citation type="submission" date="2022-05" db="EMBL/GenBank/DDBJ databases">
        <title>Chromosome-level reference genomes for two strains of Caenorhabditis briggsae: an improved platform for comparative genomics.</title>
        <authorList>
            <person name="Stevens L."/>
            <person name="Andersen E.C."/>
        </authorList>
    </citation>
    <scope>NUCLEOTIDE SEQUENCE [LARGE SCALE GENOMIC DNA]</scope>
    <source>
        <strain evidence="9">QX1410_ONT</strain>
        <tissue evidence="9">Whole-organism</tissue>
    </source>
</reference>
<dbReference type="PANTHER" id="PTHR22920">
    <property type="entry name" value="MAJOR SPERM PROTEIN"/>
    <property type="match status" value="1"/>
</dbReference>
<evidence type="ECO:0000313" key="9">
    <source>
        <dbReference type="EMBL" id="ULU06296.1"/>
    </source>
</evidence>
<proteinExistence type="predicted"/>
<feature type="domain" description="MSP" evidence="8">
    <location>
        <begin position="1"/>
        <end position="77"/>
    </location>
</feature>
<evidence type="ECO:0000256" key="4">
    <source>
        <dbReference type="ARBA" id="ARBA00023273"/>
    </source>
</evidence>